<dbReference type="RefSeq" id="WP_238195421.1">
    <property type="nucleotide sequence ID" value="NZ_BPQZ01000005.1"/>
</dbReference>
<evidence type="ECO:0000313" key="2">
    <source>
        <dbReference type="Proteomes" id="UP001157440"/>
    </source>
</evidence>
<evidence type="ECO:0000313" key="1">
    <source>
        <dbReference type="EMBL" id="GLS73979.1"/>
    </source>
</evidence>
<proteinExistence type="predicted"/>
<keyword evidence="2" id="KW-1185">Reference proteome</keyword>
<dbReference type="EMBL" id="BSPL01000033">
    <property type="protein sequence ID" value="GLS73979.1"/>
    <property type="molecule type" value="Genomic_DNA"/>
</dbReference>
<name>A0AA37THC7_9HYPH</name>
<dbReference type="AlphaFoldDB" id="A0AA37THC7"/>
<gene>
    <name evidence="1" type="ORF">GCM10007890_59940</name>
</gene>
<protein>
    <submittedName>
        <fullName evidence="1">Uncharacterized protein</fullName>
    </submittedName>
</protein>
<comment type="caution">
    <text evidence="1">The sequence shown here is derived from an EMBL/GenBank/DDBJ whole genome shotgun (WGS) entry which is preliminary data.</text>
</comment>
<sequence>MKLPHYGRALRVAFDEADIDVQPEQVIQVLREMTAEIGAAGAEIFAAEAATHADAPPDAIQLARLAACSEIERALKCVLTEWAVPHSAETEILIELAEVAFHARLGSLMGSSGGAR</sequence>
<reference evidence="2" key="1">
    <citation type="journal article" date="2019" name="Int. J. Syst. Evol. Microbiol.">
        <title>The Global Catalogue of Microorganisms (GCM) 10K type strain sequencing project: providing services to taxonomists for standard genome sequencing and annotation.</title>
        <authorList>
            <consortium name="The Broad Institute Genomics Platform"/>
            <consortium name="The Broad Institute Genome Sequencing Center for Infectious Disease"/>
            <person name="Wu L."/>
            <person name="Ma J."/>
        </authorList>
    </citation>
    <scope>NUCLEOTIDE SEQUENCE [LARGE SCALE GENOMIC DNA]</scope>
    <source>
        <strain evidence="2">NBRC 103632</strain>
    </source>
</reference>
<dbReference type="Proteomes" id="UP001157440">
    <property type="component" value="Unassembled WGS sequence"/>
</dbReference>
<organism evidence="1 2">
    <name type="scientific">Methylobacterium tardum</name>
    <dbReference type="NCBI Taxonomy" id="374432"/>
    <lineage>
        <taxon>Bacteria</taxon>
        <taxon>Pseudomonadati</taxon>
        <taxon>Pseudomonadota</taxon>
        <taxon>Alphaproteobacteria</taxon>
        <taxon>Hyphomicrobiales</taxon>
        <taxon>Methylobacteriaceae</taxon>
        <taxon>Methylobacterium</taxon>
    </lineage>
</organism>
<accession>A0AA37THC7</accession>